<dbReference type="PANTHER" id="PTHR22726">
    <property type="entry name" value="METALLOENDOPEPTIDASE OMA1"/>
    <property type="match status" value="1"/>
</dbReference>
<dbReference type="CDD" id="cd07324">
    <property type="entry name" value="M48C_Oma1-like"/>
    <property type="match status" value="1"/>
</dbReference>
<proteinExistence type="predicted"/>
<keyword evidence="6" id="KW-0482">Metalloprotease</keyword>
<dbReference type="GO" id="GO:0004222">
    <property type="term" value="F:metalloendopeptidase activity"/>
    <property type="evidence" value="ECO:0007669"/>
    <property type="project" value="InterPro"/>
</dbReference>
<dbReference type="EMBL" id="UOEO01000102">
    <property type="protein sequence ID" value="VAW19226.1"/>
    <property type="molecule type" value="Genomic_DNA"/>
</dbReference>
<dbReference type="InterPro" id="IPR051156">
    <property type="entry name" value="Mito/Outer_Membr_Metalloprot"/>
</dbReference>
<gene>
    <name evidence="8" type="ORF">MNBD_ALPHA12-1976</name>
</gene>
<keyword evidence="2 8" id="KW-0645">Protease</keyword>
<evidence type="ECO:0000256" key="6">
    <source>
        <dbReference type="ARBA" id="ARBA00023049"/>
    </source>
</evidence>
<dbReference type="Pfam" id="PF01435">
    <property type="entry name" value="Peptidase_M48"/>
    <property type="match status" value="1"/>
</dbReference>
<dbReference type="Gene3D" id="3.30.2010.10">
    <property type="entry name" value="Metalloproteases ('zincins'), catalytic domain"/>
    <property type="match status" value="1"/>
</dbReference>
<dbReference type="AlphaFoldDB" id="A0A3B0UI65"/>
<protein>
    <submittedName>
        <fullName evidence="8">Zn-dependent protease</fullName>
    </submittedName>
</protein>
<name>A0A3B0UI65_9ZZZZ</name>
<dbReference type="GO" id="GO:0051603">
    <property type="term" value="P:proteolysis involved in protein catabolic process"/>
    <property type="evidence" value="ECO:0007669"/>
    <property type="project" value="TreeGrafter"/>
</dbReference>
<sequence length="497" mass="53659">MMSLFSAFTKNAPTLARFIGATGFILLLSACTTFLSGPDISTSQTGTVKVNAIPVGTNPEDAVIGRREHPNIVATYGGVYSHRRGEIMLARIVSRLLVAAGQPETAFTITILDSPQINAFALPGGFIYVTRGILALANDSSELAAVLAHEIAHVTLRHARARTNRARTSKLVDQVISGVLGGDAQTDQSAARSRLSLAAFSQAQELAADAEGVRFAGRAGFDPRAAARFLGAMSRFSSFDSQTSENNNDFLSTHPSTPNRIDKVIETARGFGAPGMGEIGRASYLAAIDGIVFGDSPDQGVISGRQFIHPKLKFTFSVPERYSLQNSQSAVVGVAGDGEAMRFDSAQVPDTMDLGEYLKSGWIAGLDPQSVRLERYNGVEMASGTAKTEKWAFRVTALRFDGEVYRFIFAARTDSAEFQKAALQTIASFRRARASDLSKIRQVRIALVRARPSDTTETLASRMGKIPNAREIFYLINNLYAGDELVVGQQYKIVSVR</sequence>
<evidence type="ECO:0000256" key="2">
    <source>
        <dbReference type="ARBA" id="ARBA00022670"/>
    </source>
</evidence>
<evidence type="ECO:0000256" key="3">
    <source>
        <dbReference type="ARBA" id="ARBA00022723"/>
    </source>
</evidence>
<evidence type="ECO:0000313" key="8">
    <source>
        <dbReference type="EMBL" id="VAW19226.1"/>
    </source>
</evidence>
<feature type="domain" description="Peptidase M48" evidence="7">
    <location>
        <begin position="89"/>
        <end position="265"/>
    </location>
</feature>
<keyword evidence="4" id="KW-0378">Hydrolase</keyword>
<evidence type="ECO:0000259" key="7">
    <source>
        <dbReference type="Pfam" id="PF01435"/>
    </source>
</evidence>
<dbReference type="GO" id="GO:0016020">
    <property type="term" value="C:membrane"/>
    <property type="evidence" value="ECO:0007669"/>
    <property type="project" value="TreeGrafter"/>
</dbReference>
<accession>A0A3B0UI65</accession>
<dbReference type="GO" id="GO:0046872">
    <property type="term" value="F:metal ion binding"/>
    <property type="evidence" value="ECO:0007669"/>
    <property type="project" value="UniProtKB-KW"/>
</dbReference>
<dbReference type="InterPro" id="IPR001915">
    <property type="entry name" value="Peptidase_M48"/>
</dbReference>
<dbReference type="PANTHER" id="PTHR22726:SF1">
    <property type="entry name" value="METALLOENDOPEPTIDASE OMA1, MITOCHONDRIAL"/>
    <property type="match status" value="1"/>
</dbReference>
<evidence type="ECO:0000256" key="4">
    <source>
        <dbReference type="ARBA" id="ARBA00022801"/>
    </source>
</evidence>
<evidence type="ECO:0000256" key="1">
    <source>
        <dbReference type="ARBA" id="ARBA00001947"/>
    </source>
</evidence>
<keyword evidence="3" id="KW-0479">Metal-binding</keyword>
<keyword evidence="5" id="KW-0862">Zinc</keyword>
<reference evidence="8" key="1">
    <citation type="submission" date="2018-06" db="EMBL/GenBank/DDBJ databases">
        <authorList>
            <person name="Zhirakovskaya E."/>
        </authorList>
    </citation>
    <scope>NUCLEOTIDE SEQUENCE</scope>
</reference>
<evidence type="ECO:0000256" key="5">
    <source>
        <dbReference type="ARBA" id="ARBA00022833"/>
    </source>
</evidence>
<comment type="cofactor">
    <cofactor evidence="1">
        <name>Zn(2+)</name>
        <dbReference type="ChEBI" id="CHEBI:29105"/>
    </cofactor>
</comment>
<organism evidence="8">
    <name type="scientific">hydrothermal vent metagenome</name>
    <dbReference type="NCBI Taxonomy" id="652676"/>
    <lineage>
        <taxon>unclassified sequences</taxon>
        <taxon>metagenomes</taxon>
        <taxon>ecological metagenomes</taxon>
    </lineage>
</organism>